<feature type="compositionally biased region" description="Low complexity" evidence="1">
    <location>
        <begin position="30"/>
        <end position="40"/>
    </location>
</feature>
<dbReference type="Proteomes" id="UP000218811">
    <property type="component" value="Unassembled WGS sequence"/>
</dbReference>
<accession>A0A2H3JFV0</accession>
<name>A0A2H3JFV0_WOLCO</name>
<protein>
    <submittedName>
        <fullName evidence="2">Uncharacterized protein</fullName>
    </submittedName>
</protein>
<gene>
    <name evidence="2" type="ORF">WOLCODRAFT_24471</name>
</gene>
<evidence type="ECO:0000313" key="2">
    <source>
        <dbReference type="EMBL" id="PCH41070.1"/>
    </source>
</evidence>
<organism evidence="2 3">
    <name type="scientific">Wolfiporia cocos (strain MD-104)</name>
    <name type="common">Brown rot fungus</name>
    <dbReference type="NCBI Taxonomy" id="742152"/>
    <lineage>
        <taxon>Eukaryota</taxon>
        <taxon>Fungi</taxon>
        <taxon>Dikarya</taxon>
        <taxon>Basidiomycota</taxon>
        <taxon>Agaricomycotina</taxon>
        <taxon>Agaricomycetes</taxon>
        <taxon>Polyporales</taxon>
        <taxon>Phaeolaceae</taxon>
        <taxon>Wolfiporia</taxon>
    </lineage>
</organism>
<evidence type="ECO:0000256" key="1">
    <source>
        <dbReference type="SAM" id="MobiDB-lite"/>
    </source>
</evidence>
<dbReference type="EMBL" id="KB468113">
    <property type="protein sequence ID" value="PCH41070.1"/>
    <property type="molecule type" value="Genomic_DNA"/>
</dbReference>
<proteinExistence type="predicted"/>
<dbReference type="AlphaFoldDB" id="A0A2H3JFV0"/>
<keyword evidence="3" id="KW-1185">Reference proteome</keyword>
<evidence type="ECO:0000313" key="3">
    <source>
        <dbReference type="Proteomes" id="UP000218811"/>
    </source>
</evidence>
<feature type="region of interest" description="Disordered" evidence="1">
    <location>
        <begin position="30"/>
        <end position="61"/>
    </location>
</feature>
<reference evidence="2 3" key="1">
    <citation type="journal article" date="2012" name="Science">
        <title>The Paleozoic origin of enzymatic lignin decomposition reconstructed from 31 fungal genomes.</title>
        <authorList>
            <person name="Floudas D."/>
            <person name="Binder M."/>
            <person name="Riley R."/>
            <person name="Barry K."/>
            <person name="Blanchette R.A."/>
            <person name="Henrissat B."/>
            <person name="Martinez A.T."/>
            <person name="Otillar R."/>
            <person name="Spatafora J.W."/>
            <person name="Yadav J.S."/>
            <person name="Aerts A."/>
            <person name="Benoit I."/>
            <person name="Boyd A."/>
            <person name="Carlson A."/>
            <person name="Copeland A."/>
            <person name="Coutinho P.M."/>
            <person name="de Vries R.P."/>
            <person name="Ferreira P."/>
            <person name="Findley K."/>
            <person name="Foster B."/>
            <person name="Gaskell J."/>
            <person name="Glotzer D."/>
            <person name="Gorecki P."/>
            <person name="Heitman J."/>
            <person name="Hesse C."/>
            <person name="Hori C."/>
            <person name="Igarashi K."/>
            <person name="Jurgens J.A."/>
            <person name="Kallen N."/>
            <person name="Kersten P."/>
            <person name="Kohler A."/>
            <person name="Kuees U."/>
            <person name="Kumar T.K.A."/>
            <person name="Kuo A."/>
            <person name="LaButti K."/>
            <person name="Larrondo L.F."/>
            <person name="Lindquist E."/>
            <person name="Ling A."/>
            <person name="Lombard V."/>
            <person name="Lucas S."/>
            <person name="Lundell T."/>
            <person name="Martin R."/>
            <person name="McLaughlin D.J."/>
            <person name="Morgenstern I."/>
            <person name="Morin E."/>
            <person name="Murat C."/>
            <person name="Nagy L.G."/>
            <person name="Nolan M."/>
            <person name="Ohm R.A."/>
            <person name="Patyshakuliyeva A."/>
            <person name="Rokas A."/>
            <person name="Ruiz-Duenas F.J."/>
            <person name="Sabat G."/>
            <person name="Salamov A."/>
            <person name="Samejima M."/>
            <person name="Schmutz J."/>
            <person name="Slot J.C."/>
            <person name="St John F."/>
            <person name="Stenlid J."/>
            <person name="Sun H."/>
            <person name="Sun S."/>
            <person name="Syed K."/>
            <person name="Tsang A."/>
            <person name="Wiebenga A."/>
            <person name="Young D."/>
            <person name="Pisabarro A."/>
            <person name="Eastwood D.C."/>
            <person name="Martin F."/>
            <person name="Cullen D."/>
            <person name="Grigoriev I.V."/>
            <person name="Hibbett D.S."/>
        </authorList>
    </citation>
    <scope>NUCLEOTIDE SEQUENCE [LARGE SCALE GENOMIC DNA]</scope>
    <source>
        <strain evidence="2 3">MD-104</strain>
    </source>
</reference>
<sequence length="61" mass="6660">MAAAVPLALVTFTETPEHKFDIAHLPSLSTTTSTHHPSAADPGHSVKMTWTRLTARHRATR</sequence>